<dbReference type="SUPFAM" id="SSF69255">
    <property type="entry name" value="gp5 N-terminal domain-like"/>
    <property type="match status" value="1"/>
</dbReference>
<dbReference type="AlphaFoldDB" id="A0A1M5UNB9"/>
<name>A0A1M5UNB9_9BACT</name>
<dbReference type="EMBL" id="FQWQ01000003">
    <property type="protein sequence ID" value="SHH64368.1"/>
    <property type="molecule type" value="Genomic_DNA"/>
</dbReference>
<dbReference type="InterPro" id="IPR006533">
    <property type="entry name" value="T6SS_Vgr_RhsGE"/>
</dbReference>
<dbReference type="NCBIfam" id="TIGR01646">
    <property type="entry name" value="vgr_GE"/>
    <property type="match status" value="1"/>
</dbReference>
<organism evidence="2 3">
    <name type="scientific">Chryseolinea serpens</name>
    <dbReference type="NCBI Taxonomy" id="947013"/>
    <lineage>
        <taxon>Bacteria</taxon>
        <taxon>Pseudomonadati</taxon>
        <taxon>Bacteroidota</taxon>
        <taxon>Cytophagia</taxon>
        <taxon>Cytophagales</taxon>
        <taxon>Fulvivirgaceae</taxon>
        <taxon>Chryseolinea</taxon>
    </lineage>
</organism>
<dbReference type="RefSeq" id="WP_073139124.1">
    <property type="nucleotide sequence ID" value="NZ_FQWQ01000003.1"/>
</dbReference>
<protein>
    <submittedName>
        <fullName evidence="2">Rhs element Vgr protein</fullName>
    </submittedName>
</protein>
<dbReference type="SUPFAM" id="SSF69279">
    <property type="entry name" value="Phage tail proteins"/>
    <property type="match status" value="1"/>
</dbReference>
<dbReference type="Pfam" id="PF04717">
    <property type="entry name" value="Phage_base_V"/>
    <property type="match status" value="1"/>
</dbReference>
<evidence type="ECO:0000313" key="3">
    <source>
        <dbReference type="Proteomes" id="UP000184212"/>
    </source>
</evidence>
<gene>
    <name evidence="2" type="ORF">SAMN04488109_4790</name>
</gene>
<reference evidence="2 3" key="1">
    <citation type="submission" date="2016-11" db="EMBL/GenBank/DDBJ databases">
        <authorList>
            <person name="Jaros S."/>
            <person name="Januszkiewicz K."/>
            <person name="Wedrychowicz H."/>
        </authorList>
    </citation>
    <scope>NUCLEOTIDE SEQUENCE [LARGE SCALE GENOMIC DNA]</scope>
    <source>
        <strain evidence="2 3">DSM 24574</strain>
    </source>
</reference>
<dbReference type="OrthoDB" id="1907165at2"/>
<proteinExistence type="predicted"/>
<evidence type="ECO:0000313" key="2">
    <source>
        <dbReference type="EMBL" id="SHH64368.1"/>
    </source>
</evidence>
<dbReference type="Gene3D" id="2.40.50.230">
    <property type="entry name" value="Gp5 N-terminal domain"/>
    <property type="match status" value="1"/>
</dbReference>
<dbReference type="InterPro" id="IPR037026">
    <property type="entry name" value="Vgr_OB-fold_dom_sf"/>
</dbReference>
<accession>A0A1M5UNB9</accession>
<evidence type="ECO:0000259" key="1">
    <source>
        <dbReference type="Pfam" id="PF04717"/>
    </source>
</evidence>
<feature type="domain" description="Gp5/Type VI secretion system Vgr protein OB-fold" evidence="1">
    <location>
        <begin position="379"/>
        <end position="452"/>
    </location>
</feature>
<dbReference type="Proteomes" id="UP000184212">
    <property type="component" value="Unassembled WGS sequence"/>
</dbReference>
<keyword evidence="3" id="KW-1185">Reference proteome</keyword>
<sequence length="582" mass="62841">MNASRVLPTRRPANLVTFTIKMDGEALPRTYGILSIVVNKEINKVPSAMVVIQDGSAARATFEGSNTELFIPGKEIEILAGYQSDESTIFKGIIIQHGIKIKGNGSTMLTLECKNLAVKLTVGAKHKYFVDKKDSEAIEDIIDAYGLDKDVEATTVQHKDLVQFSATDWDFMVARAEANGKVCLVDDGTITVKAPVLDGDPVLDLLYGGTILDFDATMDARDQYQAVKAFAWDPATQAIVETDGTDPAFAGNGNLAPSDLASVIGLEHLDLRSTGILSQEESQAWADAQWVKSQLSKIRGRVGIRGFGEVKPGDLINLDGLGDRMNGKVYVSGVRHEIGSGTWKTDIQFGLSPEWFTQTYPVNQLPASGMLPAIQGLQIGVVSQLKEDPAGEDRILVKLPIIDSDDTGIWSRVACMDAGDTRGSFFRPEIGDEVVVGFLNEDPRHAIVLGALNSSKKPAPLTATDENHEKGYVSRSGMKLIFNDDKKSIKIESSADRSFLLDEDAGVIKLEDGNGNKIVLNADGITIESKKKITLKTDDDIEIQGKNITHTAQMSFKADGSSGLELTSSAVAKLKGSLVQIN</sequence>
<dbReference type="InterPro" id="IPR006531">
    <property type="entry name" value="Gp5/Vgr_OB"/>
</dbReference>
<dbReference type="STRING" id="947013.SAMN04488109_4790"/>